<evidence type="ECO:0000313" key="1">
    <source>
        <dbReference type="EMBL" id="MBD1549607.1"/>
    </source>
</evidence>
<dbReference type="RefSeq" id="WP_190294299.1">
    <property type="nucleotide sequence ID" value="NZ_JABFCZ010000046.1"/>
</dbReference>
<comment type="caution">
    <text evidence="1">The sequence shown here is derived from an EMBL/GenBank/DDBJ whole genome shotgun (WGS) entry which is preliminary data.</text>
</comment>
<dbReference type="AlphaFoldDB" id="A0A926S8Z8"/>
<dbReference type="EMBL" id="JABFCZ010000046">
    <property type="protein sequence ID" value="MBD1549607.1"/>
    <property type="molecule type" value="Genomic_DNA"/>
</dbReference>
<accession>A0A926S8Z8</accession>
<dbReference type="Proteomes" id="UP000598467">
    <property type="component" value="Unassembled WGS sequence"/>
</dbReference>
<evidence type="ECO:0000313" key="2">
    <source>
        <dbReference type="Proteomes" id="UP000598467"/>
    </source>
</evidence>
<sequence length="102" mass="11946">MSVSHTHSCFTTASFQEANWHNVEPLLESWKSLLQGLPGYIGSDFWIRRLENGDVRCILRVGFEHREQLEEFLESRWAPEHVIASLEPQPYDVAIDHFEQHL</sequence>
<reference evidence="1" key="1">
    <citation type="submission" date="2020-05" db="EMBL/GenBank/DDBJ databases">
        <title>Identification of trans-AT polyketide cluster in two marine bacteria, producers of a novel glutaramide-containing polyketide sesbanimide D and analogs.</title>
        <authorList>
            <person name="Kacar D."/>
            <person name="Rodriguez P."/>
            <person name="Canedo L."/>
            <person name="Gonzalez E."/>
            <person name="Galan B."/>
            <person name="De La Calle F."/>
            <person name="Garcia J.L."/>
        </authorList>
    </citation>
    <scope>NUCLEOTIDE SEQUENCE</scope>
    <source>
        <strain evidence="1">PHM038</strain>
    </source>
</reference>
<gene>
    <name evidence="1" type="ORF">HK439_25410</name>
</gene>
<name>A0A926S8Z8_9HYPH</name>
<organism evidence="1 2">
    <name type="scientific">Roseibium aggregatum</name>
    <dbReference type="NCBI Taxonomy" id="187304"/>
    <lineage>
        <taxon>Bacteria</taxon>
        <taxon>Pseudomonadati</taxon>
        <taxon>Pseudomonadota</taxon>
        <taxon>Alphaproteobacteria</taxon>
        <taxon>Hyphomicrobiales</taxon>
        <taxon>Stappiaceae</taxon>
        <taxon>Roseibium</taxon>
    </lineage>
</organism>
<proteinExistence type="predicted"/>
<protein>
    <submittedName>
        <fullName evidence="1">Uncharacterized protein</fullName>
    </submittedName>
</protein>